<dbReference type="InterPro" id="IPR012340">
    <property type="entry name" value="NA-bd_OB-fold"/>
</dbReference>
<protein>
    <submittedName>
        <fullName evidence="2">Unr</fullName>
    </submittedName>
</protein>
<dbReference type="InterPro" id="IPR002059">
    <property type="entry name" value="CSP_DNA-bd"/>
</dbReference>
<dbReference type="OrthoDB" id="74319at2759"/>
<dbReference type="AlphaFoldDB" id="A0A7J7KE60"/>
<organism evidence="2 3">
    <name type="scientific">Bugula neritina</name>
    <name type="common">Brown bryozoan</name>
    <name type="synonym">Sertularia neritina</name>
    <dbReference type="NCBI Taxonomy" id="10212"/>
    <lineage>
        <taxon>Eukaryota</taxon>
        <taxon>Metazoa</taxon>
        <taxon>Spiralia</taxon>
        <taxon>Lophotrochozoa</taxon>
        <taxon>Bryozoa</taxon>
        <taxon>Gymnolaemata</taxon>
        <taxon>Cheilostomatida</taxon>
        <taxon>Flustrina</taxon>
        <taxon>Buguloidea</taxon>
        <taxon>Bugulidae</taxon>
        <taxon>Bugula</taxon>
    </lineage>
</organism>
<dbReference type="Pfam" id="PF00313">
    <property type="entry name" value="CSD"/>
    <property type="match status" value="1"/>
</dbReference>
<keyword evidence="3" id="KW-1185">Reference proteome</keyword>
<sequence length="78" mass="8651">MAGMLLSYICLKENFGFIETVSLDEEVFFHYTCYDGNVGELTIGSLVEYHMACRGGSRMSAENVKLVPKSKGYIVSSL</sequence>
<dbReference type="EMBL" id="VXIV02000700">
    <property type="protein sequence ID" value="KAF6036577.1"/>
    <property type="molecule type" value="Genomic_DNA"/>
</dbReference>
<comment type="caution">
    <text evidence="2">The sequence shown here is derived from an EMBL/GenBank/DDBJ whole genome shotgun (WGS) entry which is preliminary data.</text>
</comment>
<dbReference type="SUPFAM" id="SSF50249">
    <property type="entry name" value="Nucleic acid-binding proteins"/>
    <property type="match status" value="1"/>
</dbReference>
<dbReference type="PROSITE" id="PS00352">
    <property type="entry name" value="CSD_1"/>
    <property type="match status" value="1"/>
</dbReference>
<dbReference type="CDD" id="cd04458">
    <property type="entry name" value="CSP_CDS"/>
    <property type="match status" value="1"/>
</dbReference>
<gene>
    <name evidence="2" type="ORF">EB796_005111</name>
</gene>
<dbReference type="Gene3D" id="2.40.50.140">
    <property type="entry name" value="Nucleic acid-binding proteins"/>
    <property type="match status" value="1"/>
</dbReference>
<name>A0A7J7KE60_BUGNE</name>
<dbReference type="Proteomes" id="UP000593567">
    <property type="component" value="Unassembled WGS sequence"/>
</dbReference>
<accession>A0A7J7KE60</accession>
<proteinExistence type="predicted"/>
<evidence type="ECO:0000313" key="3">
    <source>
        <dbReference type="Proteomes" id="UP000593567"/>
    </source>
</evidence>
<feature type="domain" description="CSD" evidence="1">
    <location>
        <begin position="12"/>
        <end position="66"/>
    </location>
</feature>
<reference evidence="2" key="1">
    <citation type="submission" date="2020-06" db="EMBL/GenBank/DDBJ databases">
        <title>Draft genome of Bugula neritina, a colonial animal packing powerful symbionts and potential medicines.</title>
        <authorList>
            <person name="Rayko M."/>
        </authorList>
    </citation>
    <scope>NUCLEOTIDE SEQUENCE [LARGE SCALE GENOMIC DNA]</scope>
    <source>
        <strain evidence="2">Kwan_BN1</strain>
    </source>
</reference>
<evidence type="ECO:0000313" key="2">
    <source>
        <dbReference type="EMBL" id="KAF6036577.1"/>
    </source>
</evidence>
<evidence type="ECO:0000259" key="1">
    <source>
        <dbReference type="Pfam" id="PF00313"/>
    </source>
</evidence>
<dbReference type="InterPro" id="IPR019844">
    <property type="entry name" value="CSD_CS"/>
</dbReference>
<dbReference type="GO" id="GO:0003676">
    <property type="term" value="F:nucleic acid binding"/>
    <property type="evidence" value="ECO:0007669"/>
    <property type="project" value="InterPro"/>
</dbReference>